<reference evidence="6 7" key="1">
    <citation type="submission" date="2021-01" db="EMBL/GenBank/DDBJ databases">
        <title>Whole genome shotgun sequence of Verrucosispora qiuiae NBRC 106684.</title>
        <authorList>
            <person name="Komaki H."/>
            <person name="Tamura T."/>
        </authorList>
    </citation>
    <scope>NUCLEOTIDE SEQUENCE [LARGE SCALE GENOMIC DNA]</scope>
    <source>
        <strain evidence="6 7">NBRC 106684</strain>
    </source>
</reference>
<protein>
    <recommendedName>
        <fullName evidence="5">HTH asnC-type domain-containing protein</fullName>
    </recommendedName>
</protein>
<accession>A0ABQ4J4I6</accession>
<dbReference type="InterPro" id="IPR036390">
    <property type="entry name" value="WH_DNA-bd_sf"/>
</dbReference>
<gene>
    <name evidence="6" type="ORF">Vqi01_02430</name>
</gene>
<dbReference type="Gene3D" id="3.30.70.920">
    <property type="match status" value="1"/>
</dbReference>
<dbReference type="InterPro" id="IPR036388">
    <property type="entry name" value="WH-like_DNA-bd_sf"/>
</dbReference>
<evidence type="ECO:0000256" key="1">
    <source>
        <dbReference type="ARBA" id="ARBA00023015"/>
    </source>
</evidence>
<dbReference type="InterPro" id="IPR000485">
    <property type="entry name" value="AsnC-type_HTH_dom"/>
</dbReference>
<evidence type="ECO:0000313" key="7">
    <source>
        <dbReference type="Proteomes" id="UP000653076"/>
    </source>
</evidence>
<evidence type="ECO:0000256" key="2">
    <source>
        <dbReference type="ARBA" id="ARBA00023125"/>
    </source>
</evidence>
<organism evidence="6 7">
    <name type="scientific">Micromonospora qiuiae</name>
    <dbReference type="NCBI Taxonomy" id="502268"/>
    <lineage>
        <taxon>Bacteria</taxon>
        <taxon>Bacillati</taxon>
        <taxon>Actinomycetota</taxon>
        <taxon>Actinomycetes</taxon>
        <taxon>Micromonosporales</taxon>
        <taxon>Micromonosporaceae</taxon>
        <taxon>Micromonospora</taxon>
    </lineage>
</organism>
<name>A0ABQ4J4I6_9ACTN</name>
<sequence length="183" mass="19890">MPGERGTNDTAGGAEMSQEDNLRPGPAAGTGRTAVALDEVDRRILDELVRDGRMSIRTLAERVHVSRTNAYARVERLLRDGVLTGFGARIAPEAAGLGTSAYVALTIEQNTWREVSAELAQVRYVEHVALLSGEHDVLALVRAPDNATLRDVVLDRVQGIAGVLATRTWLVFDEFDGERGPWT</sequence>
<keyword evidence="2" id="KW-0238">DNA-binding</keyword>
<dbReference type="SUPFAM" id="SSF46785">
    <property type="entry name" value="Winged helix' DNA-binding domain"/>
    <property type="match status" value="1"/>
</dbReference>
<evidence type="ECO:0000259" key="5">
    <source>
        <dbReference type="PROSITE" id="PS50956"/>
    </source>
</evidence>
<comment type="caution">
    <text evidence="6">The sequence shown here is derived from an EMBL/GenBank/DDBJ whole genome shotgun (WGS) entry which is preliminary data.</text>
</comment>
<keyword evidence="3" id="KW-0804">Transcription</keyword>
<dbReference type="EMBL" id="BOPC01000004">
    <property type="protein sequence ID" value="GIJ25081.1"/>
    <property type="molecule type" value="Genomic_DNA"/>
</dbReference>
<dbReference type="Proteomes" id="UP000653076">
    <property type="component" value="Unassembled WGS sequence"/>
</dbReference>
<dbReference type="InterPro" id="IPR019888">
    <property type="entry name" value="Tscrpt_reg_AsnC-like"/>
</dbReference>
<proteinExistence type="predicted"/>
<keyword evidence="1" id="KW-0805">Transcription regulation</keyword>
<evidence type="ECO:0000313" key="6">
    <source>
        <dbReference type="EMBL" id="GIJ25081.1"/>
    </source>
</evidence>
<dbReference type="SUPFAM" id="SSF54909">
    <property type="entry name" value="Dimeric alpha+beta barrel"/>
    <property type="match status" value="1"/>
</dbReference>
<keyword evidence="7" id="KW-1185">Reference proteome</keyword>
<feature type="domain" description="HTH asnC-type" evidence="5">
    <location>
        <begin position="37"/>
        <end position="98"/>
    </location>
</feature>
<dbReference type="PANTHER" id="PTHR30154:SF34">
    <property type="entry name" value="TRANSCRIPTIONAL REGULATOR AZLB"/>
    <property type="match status" value="1"/>
</dbReference>
<dbReference type="Pfam" id="PF13404">
    <property type="entry name" value="HTH_AsnC-type"/>
    <property type="match status" value="1"/>
</dbReference>
<dbReference type="InterPro" id="IPR019887">
    <property type="entry name" value="Tscrpt_reg_AsnC/Lrp_C"/>
</dbReference>
<feature type="region of interest" description="Disordered" evidence="4">
    <location>
        <begin position="1"/>
        <end position="32"/>
    </location>
</feature>
<dbReference type="InterPro" id="IPR011008">
    <property type="entry name" value="Dimeric_a/b-barrel"/>
</dbReference>
<evidence type="ECO:0000256" key="4">
    <source>
        <dbReference type="SAM" id="MobiDB-lite"/>
    </source>
</evidence>
<dbReference type="Gene3D" id="1.10.10.10">
    <property type="entry name" value="Winged helix-like DNA-binding domain superfamily/Winged helix DNA-binding domain"/>
    <property type="match status" value="1"/>
</dbReference>
<dbReference type="SMART" id="SM00344">
    <property type="entry name" value="HTH_ASNC"/>
    <property type="match status" value="1"/>
</dbReference>
<dbReference type="Pfam" id="PF01037">
    <property type="entry name" value="AsnC_trans_reg"/>
    <property type="match status" value="1"/>
</dbReference>
<dbReference type="PRINTS" id="PR00033">
    <property type="entry name" value="HTHASNC"/>
</dbReference>
<dbReference type="PANTHER" id="PTHR30154">
    <property type="entry name" value="LEUCINE-RESPONSIVE REGULATORY PROTEIN"/>
    <property type="match status" value="1"/>
</dbReference>
<evidence type="ECO:0000256" key="3">
    <source>
        <dbReference type="ARBA" id="ARBA00023163"/>
    </source>
</evidence>
<dbReference type="PROSITE" id="PS50956">
    <property type="entry name" value="HTH_ASNC_2"/>
    <property type="match status" value="1"/>
</dbReference>